<organism evidence="1">
    <name type="scientific">Corethron hystrix</name>
    <dbReference type="NCBI Taxonomy" id="216773"/>
    <lineage>
        <taxon>Eukaryota</taxon>
        <taxon>Sar</taxon>
        <taxon>Stramenopiles</taxon>
        <taxon>Ochrophyta</taxon>
        <taxon>Bacillariophyta</taxon>
        <taxon>Coscinodiscophyceae</taxon>
        <taxon>Corethrophycidae</taxon>
        <taxon>Corethrales</taxon>
        <taxon>Corethraceae</taxon>
        <taxon>Corethron</taxon>
    </lineage>
</organism>
<dbReference type="InterPro" id="IPR017853">
    <property type="entry name" value="GH"/>
</dbReference>
<dbReference type="Gene3D" id="3.20.20.80">
    <property type="entry name" value="Glycosidases"/>
    <property type="match status" value="1"/>
</dbReference>
<evidence type="ECO:0000313" key="1">
    <source>
        <dbReference type="EMBL" id="CAD8904458.1"/>
    </source>
</evidence>
<proteinExistence type="predicted"/>
<accession>A0A7S1C127</accession>
<reference evidence="1" key="1">
    <citation type="submission" date="2021-01" db="EMBL/GenBank/DDBJ databases">
        <authorList>
            <person name="Corre E."/>
            <person name="Pelletier E."/>
            <person name="Niang G."/>
            <person name="Scheremetjew M."/>
            <person name="Finn R."/>
            <person name="Kale V."/>
            <person name="Holt S."/>
            <person name="Cochrane G."/>
            <person name="Meng A."/>
            <person name="Brown T."/>
            <person name="Cohen L."/>
        </authorList>
    </citation>
    <scope>NUCLEOTIDE SEQUENCE</scope>
    <source>
        <strain evidence="1">308</strain>
    </source>
</reference>
<dbReference type="AlphaFoldDB" id="A0A7S1C127"/>
<dbReference type="SUPFAM" id="SSF51445">
    <property type="entry name" value="(Trans)glycosidases"/>
    <property type="match status" value="1"/>
</dbReference>
<gene>
    <name evidence="1" type="ORF">CHYS00102_LOCUS31678</name>
</gene>
<protein>
    <recommendedName>
        <fullName evidence="2">GH18 domain-containing protein</fullName>
    </recommendedName>
</protein>
<sequence>MATSGTAFSRQNPRKKLPNKILVAYTTNNCRDDMTKVTQAIEEGVNVLIWSFIHFVAREDAIHETCTSIAELTCGVRIQAELDLSKYSLYREQLRLMGFSKVVHLVAFGGWNGPHLPSGYSSLELFDAFNNFNNRNNDDAFGGPLFDGIDWDLEGHDDMQSPTNEFTIECLDQMGELSKLIKDDGFIVSMAPPESYLDITSQKFSLRVNLTYPDPWHEDFQYHGRNVYAYVLAKWNDAIDLIFLQFYESFSHAAYQVSQRGQSPSDFLIEYCDTLANYGESMRVDFEDDPSVRLQNQSIKLPLSKLVFGFANGWALNDDIGDKTIFFPADSIKKAYRELAMSGKEPRGVGCWVVEEEGNNGINYIKDLKSIVVDYGSVIEQK</sequence>
<name>A0A7S1C127_9STRA</name>
<dbReference type="EMBL" id="HBFR01043266">
    <property type="protein sequence ID" value="CAD8904458.1"/>
    <property type="molecule type" value="Transcribed_RNA"/>
</dbReference>
<evidence type="ECO:0008006" key="2">
    <source>
        <dbReference type="Google" id="ProtNLM"/>
    </source>
</evidence>